<evidence type="ECO:0000313" key="1">
    <source>
        <dbReference type="EMBL" id="CAH8247446.1"/>
    </source>
</evidence>
<comment type="caution">
    <text evidence="1">The sequence shown here is derived from an EMBL/GenBank/DDBJ whole genome shotgun (WGS) entry which is preliminary data.</text>
</comment>
<proteinExistence type="predicted"/>
<protein>
    <recommendedName>
        <fullName evidence="3">XkdX family protein</fullName>
    </recommendedName>
</protein>
<keyword evidence="2" id="KW-1185">Reference proteome</keyword>
<sequence length="45" mass="5426">MKSLFFAFLMDCWRKGFADEDKLQSYVPKYISAEECREIIEETEK</sequence>
<organism evidence="1 2">
    <name type="scientific">Paenibacillus melissococcoides</name>
    <dbReference type="NCBI Taxonomy" id="2912268"/>
    <lineage>
        <taxon>Bacteria</taxon>
        <taxon>Bacillati</taxon>
        <taxon>Bacillota</taxon>
        <taxon>Bacilli</taxon>
        <taxon>Bacillales</taxon>
        <taxon>Paenibacillaceae</taxon>
        <taxon>Paenibacillus</taxon>
    </lineage>
</organism>
<dbReference type="Proteomes" id="UP001154322">
    <property type="component" value="Unassembled WGS sequence"/>
</dbReference>
<dbReference type="EMBL" id="CALYLO010000007">
    <property type="protein sequence ID" value="CAH8247446.1"/>
    <property type="molecule type" value="Genomic_DNA"/>
</dbReference>
<accession>A0ABM9G6G0</accession>
<reference evidence="1" key="1">
    <citation type="submission" date="2022-06" db="EMBL/GenBank/DDBJ databases">
        <authorList>
            <person name="Dietemann V."/>
            <person name="Ory F."/>
            <person name="Dainat B."/>
            <person name="Oberhansli S."/>
        </authorList>
    </citation>
    <scope>NUCLEOTIDE SEQUENCE</scope>
    <source>
        <strain evidence="1">Ena-SAMPLE-TAB-26-04-2022-14:26:32:270-5432</strain>
    </source>
</reference>
<name>A0ABM9G6G0_9BACL</name>
<evidence type="ECO:0000313" key="2">
    <source>
        <dbReference type="Proteomes" id="UP001154322"/>
    </source>
</evidence>
<dbReference type="RefSeq" id="WP_213431597.1">
    <property type="nucleotide sequence ID" value="NZ_AP031286.1"/>
</dbReference>
<gene>
    <name evidence="1" type="ORF">WJ0W_004680</name>
</gene>
<evidence type="ECO:0008006" key="3">
    <source>
        <dbReference type="Google" id="ProtNLM"/>
    </source>
</evidence>